<sequence length="131" mass="14888">MKDDAGPIRRFVHPFLLAATIRPHLAVCRERYPETAALLEKAFYVDDLIVGLPNLEKVATAYTEARKIVSEASMELRKWASNSRALRKRFLWDKVAIEEDGESPVMKVLAYPGNVKVTRLHTMYANFPTSP</sequence>
<keyword evidence="2" id="KW-1185">Reference proteome</keyword>
<comment type="caution">
    <text evidence="1">The sequence shown here is derived from an EMBL/GenBank/DDBJ whole genome shotgun (WGS) entry which is preliminary data.</text>
</comment>
<name>A0ACB8DS17_DERSI</name>
<evidence type="ECO:0000313" key="2">
    <source>
        <dbReference type="Proteomes" id="UP000821865"/>
    </source>
</evidence>
<dbReference type="EMBL" id="CM023479">
    <property type="protein sequence ID" value="KAH7975113.1"/>
    <property type="molecule type" value="Genomic_DNA"/>
</dbReference>
<proteinExistence type="predicted"/>
<evidence type="ECO:0000313" key="1">
    <source>
        <dbReference type="EMBL" id="KAH7975113.1"/>
    </source>
</evidence>
<protein>
    <submittedName>
        <fullName evidence="1">Uncharacterized protein</fullName>
    </submittedName>
</protein>
<reference evidence="1" key="1">
    <citation type="submission" date="2020-05" db="EMBL/GenBank/DDBJ databases">
        <title>Large-scale comparative analyses of tick genomes elucidate their genetic diversity and vector capacities.</title>
        <authorList>
            <person name="Jia N."/>
            <person name="Wang J."/>
            <person name="Shi W."/>
            <person name="Du L."/>
            <person name="Sun Y."/>
            <person name="Zhan W."/>
            <person name="Jiang J."/>
            <person name="Wang Q."/>
            <person name="Zhang B."/>
            <person name="Ji P."/>
            <person name="Sakyi L.B."/>
            <person name="Cui X."/>
            <person name="Yuan T."/>
            <person name="Jiang B."/>
            <person name="Yang W."/>
            <person name="Lam T.T.-Y."/>
            <person name="Chang Q."/>
            <person name="Ding S."/>
            <person name="Wang X."/>
            <person name="Zhu J."/>
            <person name="Ruan X."/>
            <person name="Zhao L."/>
            <person name="Wei J."/>
            <person name="Que T."/>
            <person name="Du C."/>
            <person name="Cheng J."/>
            <person name="Dai P."/>
            <person name="Han X."/>
            <person name="Huang E."/>
            <person name="Gao Y."/>
            <person name="Liu J."/>
            <person name="Shao H."/>
            <person name="Ye R."/>
            <person name="Li L."/>
            <person name="Wei W."/>
            <person name="Wang X."/>
            <person name="Wang C."/>
            <person name="Yang T."/>
            <person name="Huo Q."/>
            <person name="Li W."/>
            <person name="Guo W."/>
            <person name="Chen H."/>
            <person name="Zhou L."/>
            <person name="Ni X."/>
            <person name="Tian J."/>
            <person name="Zhou Y."/>
            <person name="Sheng Y."/>
            <person name="Liu T."/>
            <person name="Pan Y."/>
            <person name="Xia L."/>
            <person name="Li J."/>
            <person name="Zhao F."/>
            <person name="Cao W."/>
        </authorList>
    </citation>
    <scope>NUCLEOTIDE SEQUENCE</scope>
    <source>
        <strain evidence="1">Dsil-2018</strain>
    </source>
</reference>
<organism evidence="1 2">
    <name type="scientific">Dermacentor silvarum</name>
    <name type="common">Tick</name>
    <dbReference type="NCBI Taxonomy" id="543639"/>
    <lineage>
        <taxon>Eukaryota</taxon>
        <taxon>Metazoa</taxon>
        <taxon>Ecdysozoa</taxon>
        <taxon>Arthropoda</taxon>
        <taxon>Chelicerata</taxon>
        <taxon>Arachnida</taxon>
        <taxon>Acari</taxon>
        <taxon>Parasitiformes</taxon>
        <taxon>Ixodida</taxon>
        <taxon>Ixodoidea</taxon>
        <taxon>Ixodidae</taxon>
        <taxon>Rhipicephalinae</taxon>
        <taxon>Dermacentor</taxon>
    </lineage>
</organism>
<gene>
    <name evidence="1" type="ORF">HPB49_023758</name>
</gene>
<dbReference type="Proteomes" id="UP000821865">
    <property type="component" value="Chromosome 10"/>
</dbReference>
<accession>A0ACB8DS17</accession>